<comment type="caution">
    <text evidence="2">The sequence shown here is derived from an EMBL/GenBank/DDBJ whole genome shotgun (WGS) entry which is preliminary data.</text>
</comment>
<feature type="region of interest" description="Disordered" evidence="1">
    <location>
        <begin position="301"/>
        <end position="339"/>
    </location>
</feature>
<feature type="compositionally biased region" description="Polar residues" evidence="1">
    <location>
        <begin position="303"/>
        <end position="313"/>
    </location>
</feature>
<sequence length="431" mass="49471">MPKANWFTSNPFLAESGSFNVNLDQEHMYFLLYWLNKHVFPNKSKGMKLEWIPLAIPIPFFDSIHCGTSYCFHSPEEFTFRATRRSLKVISKVVQKLLTLNFECTSTFFTWWEAKWIKKYRRDLHEAYDHFFNQLSLKSYPSSGKLENWKEMAIKRTNIGSDEEDADTLILQEAAIEAKRRDAGEDADISELFGYSEAKEELEANTRAPRRARTVMVETSDSKPEKQPKPKQATLTGKIQKLRPLNPQKLHLLQIPLRDEPLGIEMRRRAKEHQNVILKELEVIIPQASWVNPIDVPEASEVPVSQPQQSGEVTSPPPPSKASGLGKSPPCMVREAPSTLSTSSLPNLVKKFGQIKTKLQSPSTSFESHSFQNARQIFKDWMKKDFTASFSLKTLHDAEKALIELYQAQLLSQAKYKSFLSFFENLRALRD</sequence>
<dbReference type="EMBL" id="SMOL01000781">
    <property type="protein sequence ID" value="KAB2595672.1"/>
    <property type="molecule type" value="Genomic_DNA"/>
</dbReference>
<accession>A0A5N5F331</accession>
<evidence type="ECO:0000313" key="2">
    <source>
        <dbReference type="EMBL" id="KAB2595672.1"/>
    </source>
</evidence>
<reference evidence="3" key="2">
    <citation type="submission" date="2019-10" db="EMBL/GenBank/DDBJ databases">
        <title>A de novo genome assembly of a pear dwarfing rootstock.</title>
        <authorList>
            <person name="Wang F."/>
            <person name="Wang J."/>
            <person name="Li S."/>
            <person name="Zhang Y."/>
            <person name="Fang M."/>
            <person name="Ma L."/>
            <person name="Zhao Y."/>
            <person name="Jiang S."/>
        </authorList>
    </citation>
    <scope>NUCLEOTIDE SEQUENCE [LARGE SCALE GENOMIC DNA]</scope>
</reference>
<evidence type="ECO:0000256" key="1">
    <source>
        <dbReference type="SAM" id="MobiDB-lite"/>
    </source>
</evidence>
<reference evidence="2 3" key="1">
    <citation type="submission" date="2019-09" db="EMBL/GenBank/DDBJ databases">
        <authorList>
            <person name="Ou C."/>
        </authorList>
    </citation>
    <scope>NUCLEOTIDE SEQUENCE [LARGE SCALE GENOMIC DNA]</scope>
    <source>
        <strain evidence="2">S2</strain>
        <tissue evidence="2">Leaf</tissue>
    </source>
</reference>
<keyword evidence="3" id="KW-1185">Reference proteome</keyword>
<name>A0A5N5F331_9ROSA</name>
<gene>
    <name evidence="2" type="ORF">D8674_031122</name>
</gene>
<organism evidence="2 3">
    <name type="scientific">Pyrus ussuriensis x Pyrus communis</name>
    <dbReference type="NCBI Taxonomy" id="2448454"/>
    <lineage>
        <taxon>Eukaryota</taxon>
        <taxon>Viridiplantae</taxon>
        <taxon>Streptophyta</taxon>
        <taxon>Embryophyta</taxon>
        <taxon>Tracheophyta</taxon>
        <taxon>Spermatophyta</taxon>
        <taxon>Magnoliopsida</taxon>
        <taxon>eudicotyledons</taxon>
        <taxon>Gunneridae</taxon>
        <taxon>Pentapetalae</taxon>
        <taxon>rosids</taxon>
        <taxon>fabids</taxon>
        <taxon>Rosales</taxon>
        <taxon>Rosaceae</taxon>
        <taxon>Amygdaloideae</taxon>
        <taxon>Maleae</taxon>
        <taxon>Pyrus</taxon>
    </lineage>
</organism>
<dbReference type="Proteomes" id="UP000327157">
    <property type="component" value="Chromosome 7"/>
</dbReference>
<proteinExistence type="predicted"/>
<feature type="region of interest" description="Disordered" evidence="1">
    <location>
        <begin position="203"/>
        <end position="234"/>
    </location>
</feature>
<protein>
    <recommendedName>
        <fullName evidence="4">Aminotransferase-like plant mobile domain-containing protein</fullName>
    </recommendedName>
</protein>
<evidence type="ECO:0008006" key="4">
    <source>
        <dbReference type="Google" id="ProtNLM"/>
    </source>
</evidence>
<dbReference type="AlphaFoldDB" id="A0A5N5F331"/>
<evidence type="ECO:0000313" key="3">
    <source>
        <dbReference type="Proteomes" id="UP000327157"/>
    </source>
</evidence>
<reference evidence="2 3" key="3">
    <citation type="submission" date="2019-11" db="EMBL/GenBank/DDBJ databases">
        <title>A de novo genome assembly of a pear dwarfing rootstock.</title>
        <authorList>
            <person name="Wang F."/>
            <person name="Wang J."/>
            <person name="Li S."/>
            <person name="Zhang Y."/>
            <person name="Fang M."/>
            <person name="Ma L."/>
            <person name="Zhao Y."/>
            <person name="Jiang S."/>
        </authorList>
    </citation>
    <scope>NUCLEOTIDE SEQUENCE [LARGE SCALE GENOMIC DNA]</scope>
    <source>
        <strain evidence="2">S2</strain>
        <tissue evidence="2">Leaf</tissue>
    </source>
</reference>